<evidence type="ECO:0000256" key="9">
    <source>
        <dbReference type="ARBA" id="ARBA00023237"/>
    </source>
</evidence>
<keyword evidence="3 10" id="KW-0813">Transport</keyword>
<dbReference type="Gene3D" id="3.30.1370.120">
    <property type="match status" value="2"/>
</dbReference>
<feature type="compositionally biased region" description="Polar residues" evidence="11">
    <location>
        <begin position="53"/>
        <end position="68"/>
    </location>
</feature>
<dbReference type="InterPro" id="IPR001775">
    <property type="entry name" value="GspD/PilQ"/>
</dbReference>
<sequence>MQFGRTVLCCVLVCLAGGSLTGCQTSDGDGESAFAGGVFSDLQARNPREHPDPTSTSPARRTGSTQTFGPDRGLTPVGSSDTSSAGQYTLNFDRTDIKDVARAILNDALHLNYSISGDLSGPVTLSSARPVTREQLLATLETSLSSFGFSLIRSGGAYRIAASGLSGGTVDFGSRTRAGFGVSVIPLSFVSASTMMELLSGFVAEADGLRVNAAGNSIIVRGSGPQRAEVAEAVISFDSDFMQNQSVSIFRLAEARPEQIVPELERIFNSQGQSGAIQFRAVNRLKGVMAISRNAGLLKRAESWVRRLDQQDGQSGQNVVVYKARYRKAAELAAVMNNLFGGSSGAVSSPAQQPMPTQPEEEPRSSGNPALSETEGSGLATQANARIASAFATTSDENNGMAMGGVPNVVDLTSGAQETQAPIRISADPSNNSVVIYGDSERADQIIQTLKRLDATPVQVAINVTIAEVRLTKELKYGVQYFINSKNLGLGTNNGSVSLVDQASNVLKKQIPGLNFVIGANADPDVIISALDVIGDVEVLSSPSLVVLENQTATLQVGDEVPITTRQSQSLENAVAPVINQVEFKNTGIILNVTPRISQNDAVTMQIEQEISNVSSGANTLTPTISKRRIESQISVNDQQTVLLGGLISTGTNNGKSGIPGANRMPGIGGLFGQTQKSANRTELIVLIRPVIIRDAQDAANVAESLRAQMSVIGGRGGGRLK</sequence>
<evidence type="ECO:0000256" key="10">
    <source>
        <dbReference type="RuleBase" id="RU004004"/>
    </source>
</evidence>
<dbReference type="NCBIfam" id="TIGR02517">
    <property type="entry name" value="type_II_gspD"/>
    <property type="match status" value="1"/>
</dbReference>
<dbReference type="PRINTS" id="PR01032">
    <property type="entry name" value="PHAGEIV"/>
</dbReference>
<feature type="region of interest" description="Disordered" evidence="11">
    <location>
        <begin position="41"/>
        <end position="85"/>
    </location>
</feature>
<evidence type="ECO:0000256" key="8">
    <source>
        <dbReference type="ARBA" id="ARBA00023136"/>
    </source>
</evidence>
<keyword evidence="5" id="KW-0812">Transmembrane</keyword>
<dbReference type="InterPro" id="IPR013356">
    <property type="entry name" value="T2SS_GspD"/>
</dbReference>
<keyword evidence="8" id="KW-0472">Membrane</keyword>
<dbReference type="PANTHER" id="PTHR30332">
    <property type="entry name" value="PROBABLE GENERAL SECRETION PATHWAY PROTEIN D"/>
    <property type="match status" value="1"/>
</dbReference>
<name>A0A9X1NUL4_9HYPH</name>
<feature type="signal peptide" evidence="12">
    <location>
        <begin position="1"/>
        <end position="21"/>
    </location>
</feature>
<proteinExistence type="inferred from homology"/>
<feature type="region of interest" description="Disordered" evidence="11">
    <location>
        <begin position="345"/>
        <end position="378"/>
    </location>
</feature>
<keyword evidence="4" id="KW-1134">Transmembrane beta strand</keyword>
<evidence type="ECO:0000256" key="11">
    <source>
        <dbReference type="SAM" id="MobiDB-lite"/>
    </source>
</evidence>
<protein>
    <submittedName>
        <fullName evidence="16">Type II secretion system secretin GspD</fullName>
    </submittedName>
</protein>
<dbReference type="EMBL" id="JAJOZR010000008">
    <property type="protein sequence ID" value="MCD7110251.1"/>
    <property type="molecule type" value="Genomic_DNA"/>
</dbReference>
<comment type="subcellular location">
    <subcellularLocation>
        <location evidence="1 10">Cell outer membrane</location>
    </subcellularLocation>
</comment>
<comment type="caution">
    <text evidence="16">The sequence shown here is derived from an EMBL/GenBank/DDBJ whole genome shotgun (WGS) entry which is preliminary data.</text>
</comment>
<keyword evidence="6 12" id="KW-0732">Signal</keyword>
<dbReference type="AlphaFoldDB" id="A0A9X1NUL4"/>
<feature type="compositionally biased region" description="Polar residues" evidence="11">
    <location>
        <begin position="365"/>
        <end position="378"/>
    </location>
</feature>
<evidence type="ECO:0000259" key="15">
    <source>
        <dbReference type="Pfam" id="PF21305"/>
    </source>
</evidence>
<evidence type="ECO:0000313" key="17">
    <source>
        <dbReference type="Proteomes" id="UP001139089"/>
    </source>
</evidence>
<evidence type="ECO:0000259" key="13">
    <source>
        <dbReference type="Pfam" id="PF00263"/>
    </source>
</evidence>
<evidence type="ECO:0000256" key="5">
    <source>
        <dbReference type="ARBA" id="ARBA00022692"/>
    </source>
</evidence>
<evidence type="ECO:0000256" key="4">
    <source>
        <dbReference type="ARBA" id="ARBA00022452"/>
    </source>
</evidence>
<dbReference type="InterPro" id="IPR005644">
    <property type="entry name" value="NolW-like"/>
</dbReference>
<dbReference type="Pfam" id="PF03958">
    <property type="entry name" value="Secretin_N"/>
    <property type="match status" value="1"/>
</dbReference>
<evidence type="ECO:0000313" key="16">
    <source>
        <dbReference type="EMBL" id="MCD7110251.1"/>
    </source>
</evidence>
<accession>A0A9X1NUL4</accession>
<dbReference type="InterPro" id="IPR049371">
    <property type="entry name" value="GspD-like_N0"/>
</dbReference>
<evidence type="ECO:0000256" key="7">
    <source>
        <dbReference type="ARBA" id="ARBA00022927"/>
    </source>
</evidence>
<feature type="domain" description="GspD-like N0" evidence="15">
    <location>
        <begin position="90"/>
        <end position="160"/>
    </location>
</feature>
<feature type="domain" description="Type II/III secretion system secretin-like" evidence="13">
    <location>
        <begin position="533"/>
        <end position="694"/>
    </location>
</feature>
<evidence type="ECO:0000259" key="14">
    <source>
        <dbReference type="Pfam" id="PF03958"/>
    </source>
</evidence>
<keyword evidence="17" id="KW-1185">Reference proteome</keyword>
<dbReference type="InterPro" id="IPR038591">
    <property type="entry name" value="NolW-like_sf"/>
</dbReference>
<dbReference type="Gene3D" id="3.55.50.30">
    <property type="match status" value="1"/>
</dbReference>
<organism evidence="16 17">
    <name type="scientific">Rhizobium quercicola</name>
    <dbReference type="NCBI Taxonomy" id="2901226"/>
    <lineage>
        <taxon>Bacteria</taxon>
        <taxon>Pseudomonadati</taxon>
        <taxon>Pseudomonadota</taxon>
        <taxon>Alphaproteobacteria</taxon>
        <taxon>Hyphomicrobiales</taxon>
        <taxon>Rhizobiaceae</taxon>
        <taxon>Rhizobium/Agrobacterium group</taxon>
        <taxon>Rhizobium</taxon>
    </lineage>
</organism>
<evidence type="ECO:0000256" key="3">
    <source>
        <dbReference type="ARBA" id="ARBA00022448"/>
    </source>
</evidence>
<keyword evidence="9" id="KW-0998">Cell outer membrane</keyword>
<dbReference type="GO" id="GO:0015627">
    <property type="term" value="C:type II protein secretion system complex"/>
    <property type="evidence" value="ECO:0007669"/>
    <property type="project" value="InterPro"/>
</dbReference>
<keyword evidence="7" id="KW-0653">Protein transport</keyword>
<dbReference type="InterPro" id="IPR050810">
    <property type="entry name" value="Bact_Secretion_Sys_Channel"/>
</dbReference>
<dbReference type="Proteomes" id="UP001139089">
    <property type="component" value="Unassembled WGS sequence"/>
</dbReference>
<reference evidence="16" key="1">
    <citation type="submission" date="2021-12" db="EMBL/GenBank/DDBJ databases">
        <authorList>
            <person name="Li Y."/>
        </authorList>
    </citation>
    <scope>NUCLEOTIDE SEQUENCE</scope>
    <source>
        <strain evidence="16">DKSPLA3</strain>
    </source>
</reference>
<feature type="chain" id="PRO_5040929143" evidence="12">
    <location>
        <begin position="22"/>
        <end position="722"/>
    </location>
</feature>
<dbReference type="PRINTS" id="PR00811">
    <property type="entry name" value="BCTERIALGSPD"/>
</dbReference>
<evidence type="ECO:0000256" key="1">
    <source>
        <dbReference type="ARBA" id="ARBA00004442"/>
    </source>
</evidence>
<dbReference type="GO" id="GO:0015628">
    <property type="term" value="P:protein secretion by the type II secretion system"/>
    <property type="evidence" value="ECO:0007669"/>
    <property type="project" value="InterPro"/>
</dbReference>
<gene>
    <name evidence="16" type="primary">gspD</name>
    <name evidence="16" type="ORF">LRX75_14505</name>
</gene>
<evidence type="ECO:0000256" key="2">
    <source>
        <dbReference type="ARBA" id="ARBA00006980"/>
    </source>
</evidence>
<dbReference type="PANTHER" id="PTHR30332:SF25">
    <property type="entry name" value="SECRETIN XPSD"/>
    <property type="match status" value="1"/>
</dbReference>
<dbReference type="PROSITE" id="PS51257">
    <property type="entry name" value="PROKAR_LIPOPROTEIN"/>
    <property type="match status" value="1"/>
</dbReference>
<dbReference type="Pfam" id="PF21305">
    <property type="entry name" value="type_II_gspD_N0"/>
    <property type="match status" value="1"/>
</dbReference>
<dbReference type="Pfam" id="PF00263">
    <property type="entry name" value="Secretin"/>
    <property type="match status" value="1"/>
</dbReference>
<dbReference type="GO" id="GO:0009279">
    <property type="term" value="C:cell outer membrane"/>
    <property type="evidence" value="ECO:0007669"/>
    <property type="project" value="UniProtKB-SubCell"/>
</dbReference>
<feature type="domain" description="NolW-like" evidence="14">
    <location>
        <begin position="319"/>
        <end position="455"/>
    </location>
</feature>
<dbReference type="InterPro" id="IPR004846">
    <property type="entry name" value="T2SS/T3SS_dom"/>
</dbReference>
<comment type="similarity">
    <text evidence="2">Belongs to the bacterial secretin family. GSP D subfamily.</text>
</comment>
<evidence type="ECO:0000256" key="12">
    <source>
        <dbReference type="SAM" id="SignalP"/>
    </source>
</evidence>
<evidence type="ECO:0000256" key="6">
    <source>
        <dbReference type="ARBA" id="ARBA00022729"/>
    </source>
</evidence>